<feature type="compositionally biased region" description="Basic and acidic residues" evidence="1">
    <location>
        <begin position="256"/>
        <end position="270"/>
    </location>
</feature>
<comment type="caution">
    <text evidence="2">The sequence shown here is derived from an EMBL/GenBank/DDBJ whole genome shotgun (WGS) entry which is preliminary data.</text>
</comment>
<proteinExistence type="predicted"/>
<evidence type="ECO:0000313" key="3">
    <source>
        <dbReference type="Proteomes" id="UP000747399"/>
    </source>
</evidence>
<evidence type="ECO:0000256" key="1">
    <source>
        <dbReference type="SAM" id="MobiDB-lite"/>
    </source>
</evidence>
<name>A0A8J4F742_9CHLO</name>
<organism evidence="2 3">
    <name type="scientific">Volvox africanus</name>
    <dbReference type="NCBI Taxonomy" id="51714"/>
    <lineage>
        <taxon>Eukaryota</taxon>
        <taxon>Viridiplantae</taxon>
        <taxon>Chlorophyta</taxon>
        <taxon>core chlorophytes</taxon>
        <taxon>Chlorophyceae</taxon>
        <taxon>CS clade</taxon>
        <taxon>Chlamydomonadales</taxon>
        <taxon>Volvocaceae</taxon>
        <taxon>Volvox</taxon>
    </lineage>
</organism>
<keyword evidence="3" id="KW-1185">Reference proteome</keyword>
<feature type="region of interest" description="Disordered" evidence="1">
    <location>
        <begin position="243"/>
        <end position="270"/>
    </location>
</feature>
<sequence length="643" mass="69526">METHMGHLDERCSLRTYTSAAAPMNTNNPSVTVVHTAATASTAAAAAKTTATGSDDIIMSCSSGGAYDRILPDDYNTVTRSVSYAPYGSRTSAAGGVTRRLPVPYMTKPNANTSDIAHRPYRALQPPQNASGCSTVSTGTGATGPPEPASKTVSVEAIFDTQQDISLLPKTSLSKQYQRRQQQQHYNSGQHAGAQRPYDQYECDEQFQGHDRYKQYTQRWYEERQYEEQRYEHYVQRQQYEQCQRDAQRHYGQPQHEQHESYRQHEGHENTMDRSLCEAWFSGGISTQLVASREGTSGPASSGDMYGKARATGGPRNKRPAEVALASEVEMDAAAAAAAAAAMEVPAAAAVARASDEKSDNHLSHLSPDHCDGSLQDEGMSVCSSRCAVRCARTAYTYTYTYDINMYIWIHLTTNTSPKVQSFTERRAYLPSPIPHPLSANVLAPYVPNQETIEGCVAALRCLRRFKQSRIAAAAAAIDNASYFDSVVRQLDGLQLGPDVPGEAEAVAQAAAATAAAAAPPQDDVAAPAAAAGGGCTAAAKEESAVAEPPPSETRTVVRTQLERSAARSTAARAFLTEANRMVRDLLTHMGFNAVQVENALNGSTSGFFETAANIVTLVLHLKASMFSLYVQHLETRPEDMGA</sequence>
<gene>
    <name evidence="2" type="ORF">Vafri_14079</name>
</gene>
<protein>
    <submittedName>
        <fullName evidence="2">Uncharacterized protein</fullName>
    </submittedName>
</protein>
<dbReference type="Proteomes" id="UP000747399">
    <property type="component" value="Unassembled WGS sequence"/>
</dbReference>
<dbReference type="AlphaFoldDB" id="A0A8J4F742"/>
<reference evidence="2" key="1">
    <citation type="journal article" date="2021" name="Proc. Natl. Acad. Sci. U.S.A.">
        <title>Three genomes in the algal genus Volvox reveal the fate of a haploid sex-determining region after a transition to homothallism.</title>
        <authorList>
            <person name="Yamamoto K."/>
            <person name="Hamaji T."/>
            <person name="Kawai-Toyooka H."/>
            <person name="Matsuzaki R."/>
            <person name="Takahashi F."/>
            <person name="Nishimura Y."/>
            <person name="Kawachi M."/>
            <person name="Noguchi H."/>
            <person name="Minakuchi Y."/>
            <person name="Umen J.G."/>
            <person name="Toyoda A."/>
            <person name="Nozaki H."/>
        </authorList>
    </citation>
    <scope>NUCLEOTIDE SEQUENCE</scope>
    <source>
        <strain evidence="2">NIES-3780</strain>
    </source>
</reference>
<accession>A0A8J4F742</accession>
<evidence type="ECO:0000313" key="2">
    <source>
        <dbReference type="EMBL" id="GIL59167.1"/>
    </source>
</evidence>
<dbReference type="EMBL" id="BNCO01000033">
    <property type="protein sequence ID" value="GIL59167.1"/>
    <property type="molecule type" value="Genomic_DNA"/>
</dbReference>
<feature type="region of interest" description="Disordered" evidence="1">
    <location>
        <begin position="125"/>
        <end position="150"/>
    </location>
</feature>
<feature type="region of interest" description="Disordered" evidence="1">
    <location>
        <begin position="173"/>
        <end position="197"/>
    </location>
</feature>
<feature type="region of interest" description="Disordered" evidence="1">
    <location>
        <begin position="292"/>
        <end position="321"/>
    </location>
</feature>
<feature type="compositionally biased region" description="Polar residues" evidence="1">
    <location>
        <begin position="126"/>
        <end position="140"/>
    </location>
</feature>